<evidence type="ECO:0000313" key="2">
    <source>
        <dbReference type="RefSeq" id="XP_075101735.1"/>
    </source>
</evidence>
<dbReference type="Proteomes" id="UP000790787">
    <property type="component" value="Chromosome 23"/>
</dbReference>
<evidence type="ECO:0000313" key="1">
    <source>
        <dbReference type="Proteomes" id="UP000790787"/>
    </source>
</evidence>
<keyword evidence="1" id="KW-1185">Reference proteome</keyword>
<organism evidence="1 2">
    <name type="scientific">Nicotiana tabacum</name>
    <name type="common">Common tobacco</name>
    <dbReference type="NCBI Taxonomy" id="4097"/>
    <lineage>
        <taxon>Eukaryota</taxon>
        <taxon>Viridiplantae</taxon>
        <taxon>Streptophyta</taxon>
        <taxon>Embryophyta</taxon>
        <taxon>Tracheophyta</taxon>
        <taxon>Spermatophyta</taxon>
        <taxon>Magnoliopsida</taxon>
        <taxon>eudicotyledons</taxon>
        <taxon>Gunneridae</taxon>
        <taxon>Pentapetalae</taxon>
        <taxon>asterids</taxon>
        <taxon>lamiids</taxon>
        <taxon>Solanales</taxon>
        <taxon>Solanaceae</taxon>
        <taxon>Nicotianoideae</taxon>
        <taxon>Nicotianeae</taxon>
        <taxon>Nicotiana</taxon>
    </lineage>
</organism>
<accession>A0AC58TWZ7</accession>
<dbReference type="RefSeq" id="XP_075101735.1">
    <property type="nucleotide sequence ID" value="XM_075245634.1"/>
</dbReference>
<reference evidence="2" key="2">
    <citation type="submission" date="2025-08" db="UniProtKB">
        <authorList>
            <consortium name="RefSeq"/>
        </authorList>
    </citation>
    <scope>IDENTIFICATION</scope>
    <source>
        <tissue evidence="2">Leaf</tissue>
    </source>
</reference>
<gene>
    <name evidence="2" type="primary">LOC142177166</name>
</gene>
<sequence length="189" mass="21814">MPTGKLAKWQILLSEFDIVYITRKAIKGKTLADQLAENPVDGGYESLTTYFPDEETHQVQGECSTKNLKILRYLHCVKELWKKFTKIEFKHVPRIQNKFADAFATLSSMIQHPDKNYIDPIKVEIRDQHAYCFHVGEEPDGKPWYHDIKKFFPTIEYLDNSTNGQSKPSGGWQTTSSLMEKSCTGRLHT</sequence>
<name>A0AC58TWZ7_TOBAC</name>
<reference evidence="1" key="1">
    <citation type="journal article" date="2014" name="Nat. Commun.">
        <title>The tobacco genome sequence and its comparison with those of tomato and potato.</title>
        <authorList>
            <person name="Sierro N."/>
            <person name="Battey J.N."/>
            <person name="Ouadi S."/>
            <person name="Bakaher N."/>
            <person name="Bovet L."/>
            <person name="Willig A."/>
            <person name="Goepfert S."/>
            <person name="Peitsch M.C."/>
            <person name="Ivanov N.V."/>
        </authorList>
    </citation>
    <scope>NUCLEOTIDE SEQUENCE [LARGE SCALE GENOMIC DNA]</scope>
</reference>
<protein>
    <submittedName>
        <fullName evidence="2">Uncharacterized protein LOC142177166</fullName>
    </submittedName>
</protein>
<proteinExistence type="predicted"/>